<dbReference type="PANTHER" id="PTHR34759:SF1">
    <property type="entry name" value="SPERMATOGENESIS-ASSOCIATED PROTEIN 48"/>
    <property type="match status" value="1"/>
</dbReference>
<sequence length="431" mass="49110">MTEIFTYGPVLADSTFRTRPHFKTYLLTDANAGGHAVQQIEEKRRIRQMKFPSLKGRVDVDSFQTDLKDIAFKRWNDKGEHRAPAPCRDYDNIVDPTSGFVSAGGDVDRNTGHFKIRSLAQLSDTPQSSDPKKKHSDRSNEERAPPELRRSNTYAPGAPSAWNSRKTSDIWIRSQLGGWTSAHDPRVTPTELELRRAKSMFVPKPPSEQSREGRDHLAMKYMYSSSTQKAYEEVAWDDMLSPKQWAPVSTLEQRPDMISQVFTLKRYDPAAKEWQGLGKSWDRFQTRQSYYKNGSIVFCSPNPRFEQIPGYSGCVGGENLDEVDNYQEKFKPFTIKRVDIPFYSETGHRPNIPGYTGRTPILGSYPPAHTRPVEPSQKATTATVHKTMPVVPNVSDYKKESQMSRMVTLVPPCNPFNQINKLQEVIENKVE</sequence>
<accession>A0AAE0VS71</accession>
<evidence type="ECO:0000313" key="3">
    <source>
        <dbReference type="Proteomes" id="UP001195483"/>
    </source>
</evidence>
<evidence type="ECO:0000256" key="1">
    <source>
        <dbReference type="SAM" id="MobiDB-lite"/>
    </source>
</evidence>
<name>A0AAE0VS71_9BIVA</name>
<dbReference type="EMBL" id="JAEAOA010000745">
    <property type="protein sequence ID" value="KAK3588091.1"/>
    <property type="molecule type" value="Genomic_DNA"/>
</dbReference>
<gene>
    <name evidence="2" type="ORF">CHS0354_012147</name>
</gene>
<proteinExistence type="predicted"/>
<organism evidence="2 3">
    <name type="scientific">Potamilus streckersoni</name>
    <dbReference type="NCBI Taxonomy" id="2493646"/>
    <lineage>
        <taxon>Eukaryota</taxon>
        <taxon>Metazoa</taxon>
        <taxon>Spiralia</taxon>
        <taxon>Lophotrochozoa</taxon>
        <taxon>Mollusca</taxon>
        <taxon>Bivalvia</taxon>
        <taxon>Autobranchia</taxon>
        <taxon>Heteroconchia</taxon>
        <taxon>Palaeoheterodonta</taxon>
        <taxon>Unionida</taxon>
        <taxon>Unionoidea</taxon>
        <taxon>Unionidae</taxon>
        <taxon>Ambleminae</taxon>
        <taxon>Lampsilini</taxon>
        <taxon>Potamilus</taxon>
    </lineage>
</organism>
<reference evidence="2" key="1">
    <citation type="journal article" date="2021" name="Genome Biol. Evol.">
        <title>A High-Quality Reference Genome for a Parasitic Bivalve with Doubly Uniparental Inheritance (Bivalvia: Unionida).</title>
        <authorList>
            <person name="Smith C.H."/>
        </authorList>
    </citation>
    <scope>NUCLEOTIDE SEQUENCE</scope>
    <source>
        <strain evidence="2">CHS0354</strain>
    </source>
</reference>
<reference evidence="2" key="3">
    <citation type="submission" date="2023-05" db="EMBL/GenBank/DDBJ databases">
        <authorList>
            <person name="Smith C.H."/>
        </authorList>
    </citation>
    <scope>NUCLEOTIDE SEQUENCE</scope>
    <source>
        <strain evidence="2">CHS0354</strain>
        <tissue evidence="2">Mantle</tissue>
    </source>
</reference>
<reference evidence="2" key="2">
    <citation type="journal article" date="2021" name="Genome Biol. Evol.">
        <title>Developing a high-quality reference genome for a parasitic bivalve with doubly uniparental inheritance (Bivalvia: Unionida).</title>
        <authorList>
            <person name="Smith C.H."/>
        </authorList>
    </citation>
    <scope>NUCLEOTIDE SEQUENCE</scope>
    <source>
        <strain evidence="2">CHS0354</strain>
        <tissue evidence="2">Mantle</tissue>
    </source>
</reference>
<feature type="region of interest" description="Disordered" evidence="1">
    <location>
        <begin position="117"/>
        <end position="163"/>
    </location>
</feature>
<dbReference type="InterPro" id="IPR027867">
    <property type="entry name" value="SPATA48"/>
</dbReference>
<dbReference type="Proteomes" id="UP001195483">
    <property type="component" value="Unassembled WGS sequence"/>
</dbReference>
<evidence type="ECO:0000313" key="2">
    <source>
        <dbReference type="EMBL" id="KAK3588091.1"/>
    </source>
</evidence>
<protein>
    <recommendedName>
        <fullName evidence="4">Spermatogenesis-associated protein 48</fullName>
    </recommendedName>
</protein>
<keyword evidence="3" id="KW-1185">Reference proteome</keyword>
<evidence type="ECO:0008006" key="4">
    <source>
        <dbReference type="Google" id="ProtNLM"/>
    </source>
</evidence>
<dbReference type="Pfam" id="PF15073">
    <property type="entry name" value="SPATA48"/>
    <property type="match status" value="1"/>
</dbReference>
<feature type="compositionally biased region" description="Basic and acidic residues" evidence="1">
    <location>
        <begin position="137"/>
        <end position="150"/>
    </location>
</feature>
<feature type="compositionally biased region" description="Polar residues" evidence="1">
    <location>
        <begin position="120"/>
        <end position="129"/>
    </location>
</feature>
<dbReference type="PANTHER" id="PTHR34759">
    <property type="entry name" value="SPERMATOGENESIS-ASSOCIATED PROTEIN 48"/>
    <property type="match status" value="1"/>
</dbReference>
<comment type="caution">
    <text evidence="2">The sequence shown here is derived from an EMBL/GenBank/DDBJ whole genome shotgun (WGS) entry which is preliminary data.</text>
</comment>
<dbReference type="AlphaFoldDB" id="A0AAE0VS71"/>